<proteinExistence type="predicted"/>
<reference evidence="2 3" key="1">
    <citation type="submission" date="2018-11" db="EMBL/GenBank/DDBJ databases">
        <title>Genome assembly of Steccherinum ochraceum LE-BIN_3174, the white-rot fungus of the Steccherinaceae family (The Residual Polyporoid clade, Polyporales, Basidiomycota).</title>
        <authorList>
            <person name="Fedorova T.V."/>
            <person name="Glazunova O.A."/>
            <person name="Landesman E.O."/>
            <person name="Moiseenko K.V."/>
            <person name="Psurtseva N.V."/>
            <person name="Savinova O.S."/>
            <person name="Shakhova N.V."/>
            <person name="Tyazhelova T.V."/>
            <person name="Vasina D.V."/>
        </authorList>
    </citation>
    <scope>NUCLEOTIDE SEQUENCE [LARGE SCALE GENOMIC DNA]</scope>
    <source>
        <strain evidence="2 3">LE-BIN_3174</strain>
    </source>
</reference>
<evidence type="ECO:0000259" key="1">
    <source>
        <dbReference type="Pfam" id="PF01814"/>
    </source>
</evidence>
<dbReference type="STRING" id="92696.A0A4R0RQ26"/>
<evidence type="ECO:0000313" key="2">
    <source>
        <dbReference type="EMBL" id="TCD68275.1"/>
    </source>
</evidence>
<dbReference type="Pfam" id="PF01814">
    <property type="entry name" value="Hemerythrin"/>
    <property type="match status" value="1"/>
</dbReference>
<dbReference type="InterPro" id="IPR012312">
    <property type="entry name" value="Hemerythrin-like"/>
</dbReference>
<dbReference type="PANTHER" id="PTHR35585">
    <property type="entry name" value="HHE DOMAIN PROTEIN (AFU_ORTHOLOGUE AFUA_4G00730)"/>
    <property type="match status" value="1"/>
</dbReference>
<gene>
    <name evidence="2" type="ORF">EIP91_011241</name>
</gene>
<comment type="caution">
    <text evidence="2">The sequence shown here is derived from an EMBL/GenBank/DDBJ whole genome shotgun (WGS) entry which is preliminary data.</text>
</comment>
<keyword evidence="3" id="KW-1185">Reference proteome</keyword>
<dbReference type="Gene3D" id="1.20.120.520">
    <property type="entry name" value="nmb1532 protein domain like"/>
    <property type="match status" value="1"/>
</dbReference>
<evidence type="ECO:0000313" key="3">
    <source>
        <dbReference type="Proteomes" id="UP000292702"/>
    </source>
</evidence>
<name>A0A4R0RQ26_9APHY</name>
<dbReference type="OrthoDB" id="9983919at2759"/>
<feature type="domain" description="Hemerythrin-like" evidence="1">
    <location>
        <begin position="10"/>
        <end position="124"/>
    </location>
</feature>
<dbReference type="PANTHER" id="PTHR35585:SF1">
    <property type="entry name" value="HHE DOMAIN PROTEIN (AFU_ORTHOLOGUE AFUA_4G00730)"/>
    <property type="match status" value="1"/>
</dbReference>
<dbReference type="EMBL" id="RWJN01000071">
    <property type="protein sequence ID" value="TCD68275.1"/>
    <property type="molecule type" value="Genomic_DNA"/>
</dbReference>
<dbReference type="AlphaFoldDB" id="A0A4R0RQ26"/>
<accession>A0A4R0RQ26</accession>
<dbReference type="Proteomes" id="UP000292702">
    <property type="component" value="Unassembled WGS sequence"/>
</dbReference>
<sequence>MATANSFLDVTHEIKLDHDNVRDLFERYKTATDISQKSAIANTLVREMAVHGDAEEISVYNHFSSLGLGNAAAHNKEEHAEVKKQVYQADSVKVTDPNYDQVISKAVSTFLEHAEEEENDQFKLILQAVTPEENDKLAKEFLTARGKVPTRPHPWAPQTGGLAQKAAGLQGSLHDKVIETVEGREFVDVKYSHPTF</sequence>
<protein>
    <recommendedName>
        <fullName evidence="1">Hemerythrin-like domain-containing protein</fullName>
    </recommendedName>
</protein>
<organism evidence="2 3">
    <name type="scientific">Steccherinum ochraceum</name>
    <dbReference type="NCBI Taxonomy" id="92696"/>
    <lineage>
        <taxon>Eukaryota</taxon>
        <taxon>Fungi</taxon>
        <taxon>Dikarya</taxon>
        <taxon>Basidiomycota</taxon>
        <taxon>Agaricomycotina</taxon>
        <taxon>Agaricomycetes</taxon>
        <taxon>Polyporales</taxon>
        <taxon>Steccherinaceae</taxon>
        <taxon>Steccherinum</taxon>
    </lineage>
</organism>